<evidence type="ECO:0000256" key="3">
    <source>
        <dbReference type="ARBA" id="ARBA00022801"/>
    </source>
</evidence>
<dbReference type="EMBL" id="QWLB01000009">
    <property type="protein sequence ID" value="RIH93151.1"/>
    <property type="molecule type" value="Genomic_DNA"/>
</dbReference>
<dbReference type="Proteomes" id="UP000266178">
    <property type="component" value="Unassembled WGS sequence"/>
</dbReference>
<dbReference type="InterPro" id="IPR050534">
    <property type="entry name" value="Coronavir_polyprotein_1ab"/>
</dbReference>
<dbReference type="InterPro" id="IPR041679">
    <property type="entry name" value="DNA2/NAM7-like_C"/>
</dbReference>
<keyword evidence="5" id="KW-0067">ATP-binding</keyword>
<gene>
    <name evidence="7" type="primary">recD2</name>
    <name evidence="7" type="ORF">Mgrana_00949</name>
</gene>
<proteinExistence type="inferred from homology"/>
<dbReference type="Pfam" id="PF13086">
    <property type="entry name" value="AAA_11"/>
    <property type="match status" value="2"/>
</dbReference>
<dbReference type="InterPro" id="IPR041677">
    <property type="entry name" value="DNA2/NAM7_AAA_11"/>
</dbReference>
<dbReference type="Pfam" id="PF13087">
    <property type="entry name" value="AAA_12"/>
    <property type="match status" value="1"/>
</dbReference>
<dbReference type="InterPro" id="IPR027417">
    <property type="entry name" value="P-loop_NTPase"/>
</dbReference>
<feature type="domain" description="Helicase ATP-binding" evidence="6">
    <location>
        <begin position="961"/>
        <end position="1154"/>
    </location>
</feature>
<evidence type="ECO:0000259" key="6">
    <source>
        <dbReference type="PROSITE" id="PS51192"/>
    </source>
</evidence>
<keyword evidence="2" id="KW-0547">Nucleotide-binding</keyword>
<comment type="similarity">
    <text evidence="1">Belongs to the DNA2/NAM7 helicase family.</text>
</comment>
<sequence>MPELKKKSISLYLKSDCERRFRLSMYGDAELKKHSLPPRQTARAGLTYLSMAGDTWQDLKVSEVQNLFGAGKVFVNSPKPGKLRPEPTLLESVMDKLQSFNFVVEAKYGVPAAFRATYNLGGLTDEFGNPLISNGTVIPDLLQVLPPGFVPPSGKVWQAVDEQGNLTDLPPTDERLRLRVIDLKLTAEPGANYFAEVVHYSLILAAWLKERGYDDRFVVVAAGAVWPGSHDASKLAQKAKARLAGALITDADLATALEEDLETAEYSVFIPRLRRLLTKDLPRVLRTPWQNLQWHVDYRCLGCEFLGYPWKDSEGKPTEHELHCWQVAQQNDHLSRVPGLTKGSAAVLQRRVQTVSDLATLPPSDPAFSQSSNQGLKARSAVITARAQALVKSAATTIPNSGTSAVMPPWADLKIWINLDFDPSSAITAVMSLRAWWMEPDYKPNQEKKKKTQRDRRRWGDASHRLVYVVDQRSVDSERREFLRFLEQLKAIMDEVRALDKKRAASDRTGLEQGSSYQIYLWDEAQLRQLIRMVGRHLPAIVANPNLRDLAWLFPSPELLAHPEDATRRSPITLVADAVESHVAVPQPHHYTLTGVVTSYHPRLAKFIPKFDPHYQDPLSNLIPAERIHEYWGRSDNWSNKQRRLEETSLRKTYALALISNRLEQDLRPTLAKEAAPPLSFNYEQPLKGVSLEGQLWYQYHRLNAASEELEAQVTYAMAAHEREARLKSAHLTQRIDDPAGRSRALKHLNAAAGTQLFDTQDLLIYELSPSSAEVNIRENAVGLALSPRNDPTFLHRIATPHIFSGLETYTSGDQQFRSVAEADLTKVSLEAIDRQNLLIALRLDARAKVLKLESVSGVDFRQHVMLDQMYTDSLSKKLKLTIRAIGKPPGWPNNMVITRSLPAAPTPPATGGGRAPKVAWDYLYYSLHTYQKTLPINTAALQTQLEHSGVMLNPSQWSAWREALKRRLSVIWGPPGTGKSQTLRAVVLGAVLDAQSSNRPLRVLVTANTYTAVDNVLLRLEEHYRSNPTPPSLFRVQSKFRAPDASLAAHTALVNIPLDVRNPGADVNRLQHLLHNPAGVLILGTTPQQLHNLAYAGATSSAQSHAVREWFDLVIIDEASQMDVAMSTLIFSKVAQDGRVVLAGDNLQLPPIHPADPPKDLEVKVGSLYEFMTLDQGIQATSLDINYRSNKTIVDFVRLAGYSPSLVSHSPQLRLHLPGGLPTSQPPNWPSTVRWSSAWGELLNPERPVTCFVYEDFESGQSNEFEAQTVTALIALLQGNLAEKPLGLRDASGNPTIPATTPYSPDRFWEHGVGIVTPHRAQVSKIAEHLIRNFAGSVAHRVIRSAVDTVERFQGQERDVIIASFGLGDPDVIQLEDEFLYSLNRFNVMASRARCKLIVLITQSLLDYLSDDQDVLRESALLKRFAEDYCHNVRKLNLPVLIGGKLMTREGELRDL</sequence>
<organism evidence="7 8">
    <name type="scientific">Meiothermus granaticius NBRC 107808</name>
    <dbReference type="NCBI Taxonomy" id="1227551"/>
    <lineage>
        <taxon>Bacteria</taxon>
        <taxon>Thermotogati</taxon>
        <taxon>Deinococcota</taxon>
        <taxon>Deinococci</taxon>
        <taxon>Thermales</taxon>
        <taxon>Thermaceae</taxon>
        <taxon>Meiothermus</taxon>
    </lineage>
</organism>
<dbReference type="PROSITE" id="PS51192">
    <property type="entry name" value="HELICASE_ATP_BIND_1"/>
    <property type="match status" value="1"/>
</dbReference>
<dbReference type="GO" id="GO:0043139">
    <property type="term" value="F:5'-3' DNA helicase activity"/>
    <property type="evidence" value="ECO:0007669"/>
    <property type="project" value="TreeGrafter"/>
</dbReference>
<dbReference type="InterPro" id="IPR014001">
    <property type="entry name" value="Helicase_ATP-bd"/>
</dbReference>
<keyword evidence="8" id="KW-1185">Reference proteome</keyword>
<dbReference type="SUPFAM" id="SSF52540">
    <property type="entry name" value="P-loop containing nucleoside triphosphate hydrolases"/>
    <property type="match status" value="1"/>
</dbReference>
<dbReference type="GO" id="GO:0005524">
    <property type="term" value="F:ATP binding"/>
    <property type="evidence" value="ECO:0007669"/>
    <property type="project" value="UniProtKB-KW"/>
</dbReference>
<dbReference type="PANTHER" id="PTHR43788">
    <property type="entry name" value="DNA2/NAM7 HELICASE FAMILY MEMBER"/>
    <property type="match status" value="1"/>
</dbReference>
<evidence type="ECO:0000256" key="4">
    <source>
        <dbReference type="ARBA" id="ARBA00022806"/>
    </source>
</evidence>
<comment type="caution">
    <text evidence="7">The sequence shown here is derived from an EMBL/GenBank/DDBJ whole genome shotgun (WGS) entry which is preliminary data.</text>
</comment>
<dbReference type="Gene3D" id="3.40.50.300">
    <property type="entry name" value="P-loop containing nucleotide triphosphate hydrolases"/>
    <property type="match status" value="2"/>
</dbReference>
<evidence type="ECO:0000256" key="5">
    <source>
        <dbReference type="ARBA" id="ARBA00022840"/>
    </source>
</evidence>
<dbReference type="CDD" id="cd18808">
    <property type="entry name" value="SF1_C_Upf1"/>
    <property type="match status" value="1"/>
</dbReference>
<accession>A0A399FE39</accession>
<name>A0A399FE39_9DEIN</name>
<dbReference type="EC" id="3.6.4.12" evidence="7"/>
<dbReference type="RefSeq" id="WP_170146399.1">
    <property type="nucleotide sequence ID" value="NZ_BJXM01000014.1"/>
</dbReference>
<keyword evidence="3 7" id="KW-0378">Hydrolase</keyword>
<dbReference type="PANTHER" id="PTHR43788:SF8">
    <property type="entry name" value="DNA-BINDING PROTEIN SMUBP-2"/>
    <property type="match status" value="1"/>
</dbReference>
<protein>
    <submittedName>
        <fullName evidence="7">ATP-dependent RecD-like DNA helicase</fullName>
        <ecNumber evidence="7">3.6.4.12</ecNumber>
    </submittedName>
</protein>
<keyword evidence="4 7" id="KW-0347">Helicase</keyword>
<dbReference type="GO" id="GO:0016787">
    <property type="term" value="F:hydrolase activity"/>
    <property type="evidence" value="ECO:0007669"/>
    <property type="project" value="UniProtKB-KW"/>
</dbReference>
<evidence type="ECO:0000313" key="8">
    <source>
        <dbReference type="Proteomes" id="UP000266178"/>
    </source>
</evidence>
<evidence type="ECO:0000256" key="1">
    <source>
        <dbReference type="ARBA" id="ARBA00007913"/>
    </source>
</evidence>
<reference evidence="7 8" key="1">
    <citation type="submission" date="2018-08" db="EMBL/GenBank/DDBJ databases">
        <title>Meiothermus granaticius genome AF-68 sequencing project.</title>
        <authorList>
            <person name="Da Costa M.S."/>
            <person name="Albuquerque L."/>
            <person name="Raposo P."/>
            <person name="Froufe H.J.C."/>
            <person name="Barroso C.S."/>
            <person name="Egas C."/>
        </authorList>
    </citation>
    <scope>NUCLEOTIDE SEQUENCE [LARGE SCALE GENOMIC DNA]</scope>
    <source>
        <strain evidence="7 8">AF-68</strain>
    </source>
</reference>
<evidence type="ECO:0000256" key="2">
    <source>
        <dbReference type="ARBA" id="ARBA00022741"/>
    </source>
</evidence>
<evidence type="ECO:0000313" key="7">
    <source>
        <dbReference type="EMBL" id="RIH93151.1"/>
    </source>
</evidence>
<dbReference type="InterPro" id="IPR047187">
    <property type="entry name" value="SF1_C_Upf1"/>
</dbReference>